<sequence length="103" mass="10644">MDNKNKTIRYTIYALMAILVATMALPLTVTPANAATTITVTVNPTNFAPGTTVLVKTSGFTSGTAANIYLSSNGYATISSTDILLASNVPLVNGAFSNVNVTV</sequence>
<proteinExistence type="predicted"/>
<dbReference type="Proteomes" id="UP000242015">
    <property type="component" value="Unassembled WGS sequence"/>
</dbReference>
<gene>
    <name evidence="1" type="ORF">B9Q04_18745</name>
</gene>
<reference evidence="1 2" key="1">
    <citation type="submission" date="2017-04" db="EMBL/GenBank/DDBJ databases">
        <title>Novel microbial lineages endemic to geothermal iron-oxide mats fill important gaps in the evolutionary history of Archaea.</title>
        <authorList>
            <person name="Jay Z.J."/>
            <person name="Beam J.P."/>
            <person name="Dlakic M."/>
            <person name="Rusch D.B."/>
            <person name="Kozubal M.A."/>
            <person name="Inskeep W.P."/>
        </authorList>
    </citation>
    <scope>NUCLEOTIDE SEQUENCE [LARGE SCALE GENOMIC DNA]</scope>
    <source>
        <strain evidence="1">BE_D</strain>
    </source>
</reference>
<dbReference type="EMBL" id="NEXF01000659">
    <property type="protein sequence ID" value="PSO05703.1"/>
    <property type="molecule type" value="Genomic_DNA"/>
</dbReference>
<accession>A0A2R6C485</accession>
<comment type="caution">
    <text evidence="1">The sequence shown here is derived from an EMBL/GenBank/DDBJ whole genome shotgun (WGS) entry which is preliminary data.</text>
</comment>
<dbReference type="AlphaFoldDB" id="A0A2R6C485"/>
<name>A0A2R6C485_9ARCH</name>
<protein>
    <submittedName>
        <fullName evidence="1">Uncharacterized protein</fullName>
    </submittedName>
</protein>
<evidence type="ECO:0000313" key="2">
    <source>
        <dbReference type="Proteomes" id="UP000242015"/>
    </source>
</evidence>
<evidence type="ECO:0000313" key="1">
    <source>
        <dbReference type="EMBL" id="PSO05703.1"/>
    </source>
</evidence>
<organism evidence="1 2">
    <name type="scientific">Candidatus Marsarchaeota G2 archaeon BE_D</name>
    <dbReference type="NCBI Taxonomy" id="1978158"/>
    <lineage>
        <taxon>Archaea</taxon>
        <taxon>Candidatus Marsarchaeota</taxon>
        <taxon>Candidatus Marsarchaeota group 2</taxon>
    </lineage>
</organism>
<feature type="non-terminal residue" evidence="1">
    <location>
        <position position="103"/>
    </location>
</feature>